<dbReference type="RefSeq" id="WP_264512046.1">
    <property type="nucleotide sequence ID" value="NZ_JAPDDR010000002.1"/>
</dbReference>
<evidence type="ECO:0000259" key="3">
    <source>
        <dbReference type="PROSITE" id="PS51192"/>
    </source>
</evidence>
<evidence type="ECO:0000256" key="2">
    <source>
        <dbReference type="ARBA" id="ARBA00022840"/>
    </source>
</evidence>
<dbReference type="PROSITE" id="PS51192">
    <property type="entry name" value="HELICASE_ATP_BIND_1"/>
    <property type="match status" value="1"/>
</dbReference>
<dbReference type="InterPro" id="IPR011545">
    <property type="entry name" value="DEAD/DEAH_box_helicase_dom"/>
</dbReference>
<dbReference type="Proteomes" id="UP001165653">
    <property type="component" value="Unassembled WGS sequence"/>
</dbReference>
<name>A0ABT3FZL0_9BACT</name>
<evidence type="ECO:0000313" key="6">
    <source>
        <dbReference type="Proteomes" id="UP001165653"/>
    </source>
</evidence>
<dbReference type="PANTHER" id="PTHR47962:SF5">
    <property type="entry name" value="ATP-DEPENDENT HELICASE LHR-RELATED"/>
    <property type="match status" value="1"/>
</dbReference>
<evidence type="ECO:0000256" key="1">
    <source>
        <dbReference type="ARBA" id="ARBA00022741"/>
    </source>
</evidence>
<organism evidence="5 6">
    <name type="scientific">Luteolibacter rhizosphaerae</name>
    <dbReference type="NCBI Taxonomy" id="2989719"/>
    <lineage>
        <taxon>Bacteria</taxon>
        <taxon>Pseudomonadati</taxon>
        <taxon>Verrucomicrobiota</taxon>
        <taxon>Verrucomicrobiia</taxon>
        <taxon>Verrucomicrobiales</taxon>
        <taxon>Verrucomicrobiaceae</taxon>
        <taxon>Luteolibacter</taxon>
    </lineage>
</organism>
<dbReference type="GO" id="GO:0004386">
    <property type="term" value="F:helicase activity"/>
    <property type="evidence" value="ECO:0007669"/>
    <property type="project" value="UniProtKB-KW"/>
</dbReference>
<dbReference type="InterPro" id="IPR027417">
    <property type="entry name" value="P-loop_NTPase"/>
</dbReference>
<dbReference type="InterPro" id="IPR001650">
    <property type="entry name" value="Helicase_C-like"/>
</dbReference>
<keyword evidence="6" id="KW-1185">Reference proteome</keyword>
<dbReference type="SMART" id="SM00490">
    <property type="entry name" value="HELICc"/>
    <property type="match status" value="1"/>
</dbReference>
<keyword evidence="5" id="KW-0347">Helicase</keyword>
<keyword evidence="1" id="KW-0547">Nucleotide-binding</keyword>
<evidence type="ECO:0000313" key="5">
    <source>
        <dbReference type="EMBL" id="MCW1913028.1"/>
    </source>
</evidence>
<dbReference type="InterPro" id="IPR052511">
    <property type="entry name" value="ATP-dep_Helicase"/>
</dbReference>
<dbReference type="SMART" id="SM00487">
    <property type="entry name" value="DEXDc"/>
    <property type="match status" value="1"/>
</dbReference>
<protein>
    <submittedName>
        <fullName evidence="5">DEAD/DEAH box helicase</fullName>
    </submittedName>
</protein>
<dbReference type="Gene3D" id="3.40.50.300">
    <property type="entry name" value="P-loop containing nucleotide triphosphate hydrolases"/>
    <property type="match status" value="2"/>
</dbReference>
<feature type="domain" description="Helicase C-terminal" evidence="4">
    <location>
        <begin position="291"/>
        <end position="458"/>
    </location>
</feature>
<dbReference type="PROSITE" id="PS51194">
    <property type="entry name" value="HELICASE_CTER"/>
    <property type="match status" value="1"/>
</dbReference>
<dbReference type="PANTHER" id="PTHR47962">
    <property type="entry name" value="ATP-DEPENDENT HELICASE LHR-RELATED-RELATED"/>
    <property type="match status" value="1"/>
</dbReference>
<dbReference type="EMBL" id="JAPDDR010000002">
    <property type="protein sequence ID" value="MCW1913028.1"/>
    <property type="molecule type" value="Genomic_DNA"/>
</dbReference>
<keyword evidence="5" id="KW-0378">Hydrolase</keyword>
<evidence type="ECO:0000259" key="4">
    <source>
        <dbReference type="PROSITE" id="PS51194"/>
    </source>
</evidence>
<dbReference type="InterPro" id="IPR014001">
    <property type="entry name" value="Helicase_ATP-bd"/>
</dbReference>
<comment type="caution">
    <text evidence="5">The sequence shown here is derived from an EMBL/GenBank/DDBJ whole genome shotgun (WGS) entry which is preliminary data.</text>
</comment>
<reference evidence="5" key="1">
    <citation type="submission" date="2022-10" db="EMBL/GenBank/DDBJ databases">
        <title>Luteolibacter sp. GHJ8, whole genome shotgun sequencing project.</title>
        <authorList>
            <person name="Zhao G."/>
            <person name="Shen L."/>
        </authorList>
    </citation>
    <scope>NUCLEOTIDE SEQUENCE</scope>
    <source>
        <strain evidence="5">GHJ8</strain>
    </source>
</reference>
<keyword evidence="2" id="KW-0067">ATP-binding</keyword>
<accession>A0ABT3FZL0</accession>
<proteinExistence type="predicted"/>
<dbReference type="SUPFAM" id="SSF52540">
    <property type="entry name" value="P-loop containing nucleoside triphosphate hydrolases"/>
    <property type="match status" value="1"/>
</dbReference>
<dbReference type="Pfam" id="PF00270">
    <property type="entry name" value="DEAD"/>
    <property type="match status" value="1"/>
</dbReference>
<feature type="domain" description="Helicase ATP-binding" evidence="3">
    <location>
        <begin position="33"/>
        <end position="212"/>
    </location>
</feature>
<dbReference type="Pfam" id="PF00271">
    <property type="entry name" value="Helicase_C"/>
    <property type="match status" value="1"/>
</dbReference>
<sequence length="759" mass="83354">MSSAFERLHPGIQRALWDMRWKELRTLQVEAINAFFTSDAPLILSASTASGKTEAAFLPVLSAIAGVPEGSVRAMYVGPLKALINDQFIRLEDLCRHADIPVHRWHGDVTGTAKKQFRESPGGVLLITPESLESAFINYGNQIPRIFGGLEHVVIDELHSFVADVRGVHLKSLLARLSLVIGKTPRLLGLSATLADFDSAKRFLDRGEPERVKVIADEEATRSIRIGVRAFPRPSSSEPMEDNDSKPSPRLATTALEAHRDLMAITEGVAQWQQSGTDVDEMTALRNLALDLASVFRSKANLIFTNSRGLAEMLADELNQIAGEQHWPRNPFLLHHGSLSKDVREDVEQRLKSKEPLSVFCTSTLEMGIDIGSVHSVGQLSPPWSVASLVQRLGRSGRREGESSILRLYALDSPPGPDSKIEDLLCPQLLRSIALVELMLERWLEPFDNDPFHFSTFIHQILSLLRQTGGTSAERIHETLVTKGAFPTISVRQLGSVLRSLSAEQLIEQIPTGELILAPAGEAVTHGKDFYAAFAGSADYLIRYNQDALGKLPIESVPPEGEHLLLNGRRWKVELIDARSMTVEVSPAKGRKKPVFLGSGGSIHARIVGKMRDVLSGDQYPPYLHQDAAKLLEAARNYATKAGIFSKPWLNIGGNCLAFPWTGTNGMKALKLCAEQDGIEFEAGALSILYHADSDALEVHLTRVAERMFDSISLAAVLKTRHCDKFDEFVPADLLDASNALRTISIDDAAEAATAILRR</sequence>
<gene>
    <name evidence="5" type="ORF">OJ996_05565</name>
</gene>